<dbReference type="SUPFAM" id="SSF55874">
    <property type="entry name" value="ATPase domain of HSP90 chaperone/DNA topoisomerase II/histidine kinase"/>
    <property type="match status" value="1"/>
</dbReference>
<dbReference type="Pfam" id="PF00512">
    <property type="entry name" value="HisKA"/>
    <property type="match status" value="1"/>
</dbReference>
<dbReference type="PRINTS" id="PR00344">
    <property type="entry name" value="BCTRLSENSOR"/>
</dbReference>
<dbReference type="InterPro" id="IPR003594">
    <property type="entry name" value="HATPase_dom"/>
</dbReference>
<dbReference type="PROSITE" id="PS01124">
    <property type="entry name" value="HTH_ARAC_FAMILY_2"/>
    <property type="match status" value="1"/>
</dbReference>
<dbReference type="PROSITE" id="PS50110">
    <property type="entry name" value="RESPONSE_REGULATORY"/>
    <property type="match status" value="1"/>
</dbReference>
<dbReference type="InterPro" id="IPR011123">
    <property type="entry name" value="Y_Y_Y"/>
</dbReference>
<dbReference type="Gene3D" id="1.10.287.130">
    <property type="match status" value="1"/>
</dbReference>
<keyword evidence="7" id="KW-0472">Membrane</keyword>
<sequence>MLYFNKLVEFCFFSKRVAVCVLLCLSVFLSSEVLIAQSVSLSQSLNGTDNYAVTNYGTSDGLPSAVTTSTVRDKMGFLWVGTQNGLTRFDGHSFRTLYHAPNDSTTISGNSVTALCSDAMGYIWVATSNGLNLFDPVTEKFTRFNFQDAKRYGITEGKIKTLLCDAKGVIWLGTESGLERFNRHTREFSSVVLPAASSSEVPTSVNAIVEQKDFVWVGTNNLGLCRVNKKNGLVHCFANVGEHGESTGDIRSICLDGAAKIWVGTFKNGLCVFDTENELFSEYSPSNVNFYDGVFSVINHKRDVLIVGDSRSFYRLNTKNGEVRQISGTEVHRRGNLWKDRSGMVWISSVNGLAKLDPRQLKFRFFDLSVDDANVQSIIAEPDMILYGTSKGLFSSNKMGMRLNAIDGKNKVLNGAEIKKLYKDRDGLFWIITGNSFFSFNKDNNEIRQVGPPTVNGAPLADELYRDIIQLHNGKYALATSVGLRVFDLKQNKFVHYNFPEKGISSAANHITCLLQTADDFLWIGTKGKGLKRLDLKSGKVLTYISKGRQNEIANNNIYALYQDKLSNLWVCTADGLNLYNKQKGSFKTFSIKAGFSSNVFNSVAGEDQAHRLWLLTEKGLSVFDYQHGTVNNYDERDGFRLASGASQSASGMIYIAGRNGVTWFNPNNIHYNNTPPPVYFTDLLINHHSVDSRSLPIMKKLNIEQKIVIPDNESTFTVDFAALNFTQPDKNRYAYYLQGFDKRWVYTGNQRRASYTNLDPGTYTLHVIAANNDGTWNKVGRKLVISVSPPWYMTWWAYTAFASAAFLLLYLYLANRKKRYSEIKRVNLEKDKEREVSERKLAFFTNISHEFRTPLTLIINPVKELLSKSNASGKDELDVIYRNSTRLLGLIDHLLQFRRSDAGSDQLALSVIDLPFLLQDIYLCFTQQASSRNIKLACNCDCESLSVLADKQKIEIAVFNLISNAMKFTPDNGAIEITLKCIDEMVSLTVSDTGPGIHEADRDKIYNRFYTANSGGAAKHGFGIGLYLVKSYIEIHNGTVTHYNRPSGGSTFHIMFPLLTTNTFTPEPSLDNFVADNLKADAPLKQATDEVLDFEIPVSDKKAMLVIDDNEEMRNYLKKVYQNDYDFHQASSGEEGLQIAKNILPDIIVSDIKMDNMSGIDFCRSIKQEPDLNHIPILLLTGSVEPECKLKGLEAGAFDFLNKPFDIDMLSTRIKGILQDRQNLEKYYYNEVTLKSQTTHISDKDKDFINRCVDAIENHILDNNFELQVIADNIGVTYATLFKKIKVITGQTVNAFVRYVRLRKAAELMIQTSCNVNEAALSTGFNDIKYFREQFQKQFGTRPSEFIRKHRATFNQSYRIKKV</sequence>
<dbReference type="GO" id="GO:0000155">
    <property type="term" value="F:phosphorelay sensor kinase activity"/>
    <property type="evidence" value="ECO:0007669"/>
    <property type="project" value="InterPro"/>
</dbReference>
<dbReference type="SMART" id="SM00448">
    <property type="entry name" value="REC"/>
    <property type="match status" value="1"/>
</dbReference>
<dbReference type="SMART" id="SM00342">
    <property type="entry name" value="HTH_ARAC"/>
    <property type="match status" value="1"/>
</dbReference>
<dbReference type="Gene3D" id="2.130.10.10">
    <property type="entry name" value="YVTN repeat-like/Quinoprotein amine dehydrogenase"/>
    <property type="match status" value="2"/>
</dbReference>
<dbReference type="Pfam" id="PF00072">
    <property type="entry name" value="Response_reg"/>
    <property type="match status" value="1"/>
</dbReference>
<evidence type="ECO:0000313" key="11">
    <source>
        <dbReference type="EMBL" id="PJJ83558.1"/>
    </source>
</evidence>
<evidence type="ECO:0000256" key="2">
    <source>
        <dbReference type="ARBA" id="ARBA00012438"/>
    </source>
</evidence>
<dbReference type="SUPFAM" id="SSF46689">
    <property type="entry name" value="Homeodomain-like"/>
    <property type="match status" value="1"/>
</dbReference>
<dbReference type="CDD" id="cd00082">
    <property type="entry name" value="HisKA"/>
    <property type="match status" value="1"/>
</dbReference>
<dbReference type="InterPro" id="IPR005467">
    <property type="entry name" value="His_kinase_dom"/>
</dbReference>
<comment type="caution">
    <text evidence="11">The sequence shown here is derived from an EMBL/GenBank/DDBJ whole genome shotgun (WGS) entry which is preliminary data.</text>
</comment>
<feature type="modified residue" description="4-aspartylphosphate" evidence="6">
    <location>
        <position position="1152"/>
    </location>
</feature>
<dbReference type="Pfam" id="PF12833">
    <property type="entry name" value="HTH_18"/>
    <property type="match status" value="1"/>
</dbReference>
<dbReference type="GO" id="GO:0003700">
    <property type="term" value="F:DNA-binding transcription factor activity"/>
    <property type="evidence" value="ECO:0007669"/>
    <property type="project" value="InterPro"/>
</dbReference>
<dbReference type="Pfam" id="PF02518">
    <property type="entry name" value="HATPase_c"/>
    <property type="match status" value="1"/>
</dbReference>
<dbReference type="SMART" id="SM00387">
    <property type="entry name" value="HATPase_c"/>
    <property type="match status" value="1"/>
</dbReference>
<dbReference type="Proteomes" id="UP000242687">
    <property type="component" value="Unassembled WGS sequence"/>
</dbReference>
<dbReference type="CDD" id="cd00075">
    <property type="entry name" value="HATPase"/>
    <property type="match status" value="1"/>
</dbReference>
<dbReference type="InterPro" id="IPR018060">
    <property type="entry name" value="HTH_AraC"/>
</dbReference>
<feature type="transmembrane region" description="Helical" evidence="7">
    <location>
        <begin position="796"/>
        <end position="816"/>
    </location>
</feature>
<dbReference type="InterPro" id="IPR001789">
    <property type="entry name" value="Sig_transdc_resp-reg_receiver"/>
</dbReference>
<evidence type="ECO:0000256" key="3">
    <source>
        <dbReference type="ARBA" id="ARBA00022553"/>
    </source>
</evidence>
<comment type="catalytic activity">
    <reaction evidence="1">
        <text>ATP + protein L-histidine = ADP + protein N-phospho-L-histidine.</text>
        <dbReference type="EC" id="2.7.13.3"/>
    </reaction>
</comment>
<dbReference type="Pfam" id="PF07495">
    <property type="entry name" value="Y_Y_Y"/>
    <property type="match status" value="1"/>
</dbReference>
<dbReference type="InterPro" id="IPR004358">
    <property type="entry name" value="Sig_transdc_His_kin-like_C"/>
</dbReference>
<feature type="domain" description="HTH araC/xylS-type" evidence="8">
    <location>
        <begin position="1251"/>
        <end position="1350"/>
    </location>
</feature>
<evidence type="ECO:0000259" key="8">
    <source>
        <dbReference type="PROSITE" id="PS01124"/>
    </source>
</evidence>
<accession>A0A2H9VRX3</accession>
<dbReference type="EMBL" id="PGFJ01000001">
    <property type="protein sequence ID" value="PJJ83558.1"/>
    <property type="molecule type" value="Genomic_DNA"/>
</dbReference>
<evidence type="ECO:0000256" key="5">
    <source>
        <dbReference type="ARBA" id="ARBA00023163"/>
    </source>
</evidence>
<dbReference type="Gene3D" id="3.30.565.10">
    <property type="entry name" value="Histidine kinase-like ATPase, C-terminal domain"/>
    <property type="match status" value="1"/>
</dbReference>
<dbReference type="SUPFAM" id="SSF52172">
    <property type="entry name" value="CheY-like"/>
    <property type="match status" value="1"/>
</dbReference>
<keyword evidence="12" id="KW-1185">Reference proteome</keyword>
<gene>
    <name evidence="11" type="ORF">CLV57_0543</name>
</gene>
<evidence type="ECO:0000256" key="4">
    <source>
        <dbReference type="ARBA" id="ARBA00023015"/>
    </source>
</evidence>
<protein>
    <recommendedName>
        <fullName evidence="2">histidine kinase</fullName>
        <ecNumber evidence="2">2.7.13.3</ecNumber>
    </recommendedName>
</protein>
<dbReference type="GO" id="GO:0043565">
    <property type="term" value="F:sequence-specific DNA binding"/>
    <property type="evidence" value="ECO:0007669"/>
    <property type="project" value="InterPro"/>
</dbReference>
<dbReference type="FunFam" id="2.60.40.10:FF:000791">
    <property type="entry name" value="Two-component system sensor histidine kinase/response regulator"/>
    <property type="match status" value="1"/>
</dbReference>
<dbReference type="InterPro" id="IPR036097">
    <property type="entry name" value="HisK_dim/P_sf"/>
</dbReference>
<evidence type="ECO:0000256" key="6">
    <source>
        <dbReference type="PROSITE-ProRule" id="PRU00169"/>
    </source>
</evidence>
<dbReference type="SUPFAM" id="SSF47384">
    <property type="entry name" value="Homodimeric domain of signal transducing histidine kinase"/>
    <property type="match status" value="1"/>
</dbReference>
<organism evidence="11 12">
    <name type="scientific">Mucilaginibacter auburnensis</name>
    <dbReference type="NCBI Taxonomy" id="1457233"/>
    <lineage>
        <taxon>Bacteria</taxon>
        <taxon>Pseudomonadati</taxon>
        <taxon>Bacteroidota</taxon>
        <taxon>Sphingobacteriia</taxon>
        <taxon>Sphingobacteriales</taxon>
        <taxon>Sphingobacteriaceae</taxon>
        <taxon>Mucilaginibacter</taxon>
    </lineage>
</organism>
<dbReference type="PANTHER" id="PTHR43547">
    <property type="entry name" value="TWO-COMPONENT HISTIDINE KINASE"/>
    <property type="match status" value="1"/>
</dbReference>
<keyword evidence="7" id="KW-0812">Transmembrane</keyword>
<name>A0A2H9VRX3_9SPHI</name>
<dbReference type="InterPro" id="IPR011006">
    <property type="entry name" value="CheY-like_superfamily"/>
</dbReference>
<dbReference type="InterPro" id="IPR003661">
    <property type="entry name" value="HisK_dim/P_dom"/>
</dbReference>
<keyword evidence="4" id="KW-0805">Transcription regulation</keyword>
<dbReference type="CDD" id="cd00146">
    <property type="entry name" value="PKD"/>
    <property type="match status" value="1"/>
</dbReference>
<dbReference type="Gene3D" id="3.40.50.2300">
    <property type="match status" value="1"/>
</dbReference>
<dbReference type="InterPro" id="IPR036890">
    <property type="entry name" value="HATPase_C_sf"/>
</dbReference>
<keyword evidence="7" id="KW-1133">Transmembrane helix</keyword>
<dbReference type="Pfam" id="PF07494">
    <property type="entry name" value="Reg_prop"/>
    <property type="match status" value="3"/>
</dbReference>
<reference evidence="11 12" key="1">
    <citation type="submission" date="2017-11" db="EMBL/GenBank/DDBJ databases">
        <title>Genomic Encyclopedia of Archaeal and Bacterial Type Strains, Phase II (KMG-II): From Individual Species to Whole Genera.</title>
        <authorList>
            <person name="Goeker M."/>
        </authorList>
    </citation>
    <scope>NUCLEOTIDE SEQUENCE [LARGE SCALE GENOMIC DNA]</scope>
    <source>
        <strain evidence="11 12">DSM 28175</strain>
    </source>
</reference>
<dbReference type="InterPro" id="IPR015943">
    <property type="entry name" value="WD40/YVTN_repeat-like_dom_sf"/>
</dbReference>
<dbReference type="InterPro" id="IPR009057">
    <property type="entry name" value="Homeodomain-like_sf"/>
</dbReference>
<proteinExistence type="predicted"/>
<evidence type="ECO:0000313" key="12">
    <source>
        <dbReference type="Proteomes" id="UP000242687"/>
    </source>
</evidence>
<dbReference type="EC" id="2.7.13.3" evidence="2"/>
<feature type="domain" description="Response regulatory" evidence="10">
    <location>
        <begin position="1104"/>
        <end position="1219"/>
    </location>
</feature>
<dbReference type="InterPro" id="IPR011110">
    <property type="entry name" value="Reg_prop"/>
</dbReference>
<dbReference type="Gene3D" id="2.60.40.10">
    <property type="entry name" value="Immunoglobulins"/>
    <property type="match status" value="1"/>
</dbReference>
<dbReference type="InterPro" id="IPR013783">
    <property type="entry name" value="Ig-like_fold"/>
</dbReference>
<keyword evidence="3 6" id="KW-0597">Phosphoprotein</keyword>
<evidence type="ECO:0000256" key="1">
    <source>
        <dbReference type="ARBA" id="ARBA00000085"/>
    </source>
</evidence>
<evidence type="ECO:0000259" key="10">
    <source>
        <dbReference type="PROSITE" id="PS50110"/>
    </source>
</evidence>
<dbReference type="SUPFAM" id="SSF63829">
    <property type="entry name" value="Calcium-dependent phosphotriesterase"/>
    <property type="match status" value="3"/>
</dbReference>
<feature type="domain" description="Histidine kinase" evidence="9">
    <location>
        <begin position="847"/>
        <end position="1061"/>
    </location>
</feature>
<keyword evidence="5" id="KW-0804">Transcription</keyword>
<dbReference type="Gene3D" id="1.10.10.60">
    <property type="entry name" value="Homeodomain-like"/>
    <property type="match status" value="1"/>
</dbReference>
<dbReference type="SMART" id="SM00388">
    <property type="entry name" value="HisKA"/>
    <property type="match status" value="1"/>
</dbReference>
<evidence type="ECO:0000256" key="7">
    <source>
        <dbReference type="SAM" id="Phobius"/>
    </source>
</evidence>
<evidence type="ECO:0000259" key="9">
    <source>
        <dbReference type="PROSITE" id="PS50109"/>
    </source>
</evidence>
<dbReference type="PROSITE" id="PS50109">
    <property type="entry name" value="HIS_KIN"/>
    <property type="match status" value="1"/>
</dbReference>
<dbReference type="PANTHER" id="PTHR43547:SF2">
    <property type="entry name" value="HYBRID SIGNAL TRANSDUCTION HISTIDINE KINASE C"/>
    <property type="match status" value="1"/>
</dbReference>